<feature type="non-terminal residue" evidence="1">
    <location>
        <position position="65"/>
    </location>
</feature>
<name>A0A822E1H8_9BILA</name>
<accession>A0A822E1H8</accession>
<sequence>MGPALNTASALAVPTSASPCLSPIRYSLDISSINQLQSIHIDEEPIEALQQPILRPQLIDDSSMK</sequence>
<proteinExistence type="predicted"/>
<comment type="caution">
    <text evidence="1">The sequence shown here is derived from an EMBL/GenBank/DDBJ whole genome shotgun (WGS) entry which is preliminary data.</text>
</comment>
<dbReference type="Proteomes" id="UP000663848">
    <property type="component" value="Unassembled WGS sequence"/>
</dbReference>
<dbReference type="EMBL" id="CAJOBR010067746">
    <property type="protein sequence ID" value="CAF5089552.1"/>
    <property type="molecule type" value="Genomic_DNA"/>
</dbReference>
<organism evidence="1 3">
    <name type="scientific">Rotaria socialis</name>
    <dbReference type="NCBI Taxonomy" id="392032"/>
    <lineage>
        <taxon>Eukaryota</taxon>
        <taxon>Metazoa</taxon>
        <taxon>Spiralia</taxon>
        <taxon>Gnathifera</taxon>
        <taxon>Rotifera</taxon>
        <taxon>Eurotatoria</taxon>
        <taxon>Bdelloidea</taxon>
        <taxon>Philodinida</taxon>
        <taxon>Philodinidae</taxon>
        <taxon>Rotaria</taxon>
    </lineage>
</organism>
<dbReference type="AlphaFoldDB" id="A0A822E1H8"/>
<evidence type="ECO:0000313" key="2">
    <source>
        <dbReference type="EMBL" id="CAF5137621.1"/>
    </source>
</evidence>
<gene>
    <name evidence="1" type="ORF">QYT958_LOCUS44277</name>
    <name evidence="2" type="ORF">QYT958_LOCUS47410</name>
</gene>
<evidence type="ECO:0000313" key="3">
    <source>
        <dbReference type="Proteomes" id="UP000663848"/>
    </source>
</evidence>
<reference evidence="1" key="1">
    <citation type="submission" date="2021-02" db="EMBL/GenBank/DDBJ databases">
        <authorList>
            <person name="Nowell W R."/>
        </authorList>
    </citation>
    <scope>NUCLEOTIDE SEQUENCE</scope>
</reference>
<dbReference type="EMBL" id="CAJOBR010089026">
    <property type="protein sequence ID" value="CAF5137621.1"/>
    <property type="molecule type" value="Genomic_DNA"/>
</dbReference>
<protein>
    <submittedName>
        <fullName evidence="1">Uncharacterized protein</fullName>
    </submittedName>
</protein>
<evidence type="ECO:0000313" key="1">
    <source>
        <dbReference type="EMBL" id="CAF5089552.1"/>
    </source>
</evidence>